<comment type="caution">
    <text evidence="1">The sequence shown here is derived from an EMBL/GenBank/DDBJ whole genome shotgun (WGS) entry which is preliminary data.</text>
</comment>
<accession>A0ACC8X8V4</accession>
<dbReference type="EMBL" id="LJDB01000087">
    <property type="protein sequence ID" value="ONI38467.1"/>
    <property type="molecule type" value="Genomic_DNA"/>
</dbReference>
<evidence type="ECO:0000313" key="2">
    <source>
        <dbReference type="Proteomes" id="UP000188605"/>
    </source>
</evidence>
<dbReference type="Proteomes" id="UP000188605">
    <property type="component" value="Unassembled WGS sequence"/>
</dbReference>
<name>A0ACC8X8V4_9FIRM</name>
<sequence>MSTFFEVLPDLVVDKKLVNIFKDIKVLEVEFEKNMNLLIFKLESKIIVEFNDRNKMKEQIKYKLFSKDSLKIDLEINYVAIDKSIKEITVQYKDSIIEQAKNENLLVFLLLKNTEWEVDDYTIIIKSVDNPLASDQFKKIEKYLKKVYMSFGKQIECKLKFVEGISQDYSQAFKEDFIRNYIPEPVAIKAPENTKKKDTTKKTSEPDLIMGKNCDGKVFPIVDITEELGELVIEGQIINLETKEIRSEKTIIIFDITDFTDTITCKMFVKNEELSHILENVCKGKFYRIKGMANLDKFDREIAIGGIKAVKLISDFRPVRKDNAEKKRIELHLHTVMSDMDSVVNIKQVIERAKSWGMPAIAITDHGCLQAFPIANHCIKKDEPFKIIYGVEAYFVDDTEPLTEDYVRSLKTYHGIILVKNEIGRINLNKLVSLSHLEYFKRRPRMPKSLINKHREGLIIGSACEAGELFQAILEEKDDAEVERIIDFYDYLEVQPAQNNEFMTRSDKFKAENIEDLRNYVRKIIELGEIYSKPVIASCDVHFLDPEDEIYRRIIMAGKGFKDADLQPPLYFRTTEEMLKEFEYLGPTKAYEIVIENTHLINDSIEKISPVLPDKCPPEIENSDKELREICYTKAHEIYGENLPSIVVERLERELNSIISNGFAVMYIIAQKLVWDSNDHGYLVGSRGSVGSSFAATMAGITEVNPLSPHYICPNCYYTDFDSPTVLSYSGSSGCDMPDAECPNCGSALLKEGHDIPFETFLGFNGDKEPDIDLNFSGDYQSQAHKYVEVLFGKGKAFRAGTIGTMAEKTALGYVYKYFSEKEIIKRKAEIKRIAQGCTGVKRTTGQHPGGIIVVPHDRDIYEFTAIQRPANDLKTSIITTHYEYHSIDHNLLKLDILGHDDPTIIKHLEDLTGVPATTIKLDDKDVMSLFHSTEILKINPDDIFGIRLGCLGIPEFGTDFVIQMVIDARPQTFSDLVRISGLSHGADVWIGNAQNIITEGKATISTAICTRDDIMVYLINMGVDKSLSFNIMESVRKGKGLRPEWEEEMKKHDVPEWYIWSCNKISYMFPKAHAAAYVMMAWRIAWYKIFYPLAYYTAFFSIRASSFSYELMCLGKAKLEANMKELILKGKDAQSPKEADTLKDMRIVQEMYARGFEFMPIDLSIADQSHFKIIDGKIMPSLSSIDGLGEKAAQTLQEAAKKGPFISKNEFKERTKVNKNTMDKMIELGILEKLPESNQLSFLDFAM</sequence>
<organism evidence="1 2">
    <name type="scientific">Candidatus Epulonipiscium fishelsonii</name>
    <dbReference type="NCBI Taxonomy" id="77094"/>
    <lineage>
        <taxon>Bacteria</taxon>
        <taxon>Bacillati</taxon>
        <taxon>Bacillota</taxon>
        <taxon>Clostridia</taxon>
        <taxon>Lachnospirales</taxon>
        <taxon>Lachnospiraceae</taxon>
        <taxon>Candidatus Epulonipiscium</taxon>
    </lineage>
</organism>
<reference evidence="1" key="1">
    <citation type="submission" date="2016-08" db="EMBL/GenBank/DDBJ databases">
        <authorList>
            <person name="Ngugi D.K."/>
            <person name="Miyake S."/>
            <person name="Stingl U."/>
        </authorList>
    </citation>
    <scope>NUCLEOTIDE SEQUENCE</scope>
    <source>
        <strain evidence="1">SCG-B11WGA-EpuloA1</strain>
    </source>
</reference>
<evidence type="ECO:0000313" key="1">
    <source>
        <dbReference type="EMBL" id="ONI38467.1"/>
    </source>
</evidence>
<protein>
    <submittedName>
        <fullName evidence="1">DNA polymerase III subunit alpha</fullName>
    </submittedName>
</protein>
<proteinExistence type="predicted"/>
<keyword evidence="2" id="KW-1185">Reference proteome</keyword>
<gene>
    <name evidence="1" type="ORF">AN396_10555</name>
</gene>